<dbReference type="PANTHER" id="PTHR45811">
    <property type="entry name" value="COPPER TRANSPORT PROTEIN FAMILY-RELATED"/>
    <property type="match status" value="1"/>
</dbReference>
<evidence type="ECO:0000256" key="2">
    <source>
        <dbReference type="SAM" id="MobiDB-lite"/>
    </source>
</evidence>
<comment type="caution">
    <text evidence="3">The sequence shown here is derived from an EMBL/GenBank/DDBJ whole genome shotgun (WGS) entry which is preliminary data.</text>
</comment>
<name>A0A8K0IIA7_COCNU</name>
<gene>
    <name evidence="3" type="ORF">COCNU_08G006680</name>
</gene>
<keyword evidence="1" id="KW-0479">Metal-binding</keyword>
<reference evidence="3" key="1">
    <citation type="journal article" date="2017" name="Gigascience">
        <title>The genome draft of coconut (Cocos nucifera).</title>
        <authorList>
            <person name="Xiao Y."/>
            <person name="Xu P."/>
            <person name="Fan H."/>
            <person name="Baudouin L."/>
            <person name="Xia W."/>
            <person name="Bocs S."/>
            <person name="Xu J."/>
            <person name="Li Q."/>
            <person name="Guo A."/>
            <person name="Zhou L."/>
            <person name="Li J."/>
            <person name="Wu Y."/>
            <person name="Ma Z."/>
            <person name="Armero A."/>
            <person name="Issali A.E."/>
            <person name="Liu N."/>
            <person name="Peng M."/>
            <person name="Yang Y."/>
        </authorList>
    </citation>
    <scope>NUCLEOTIDE SEQUENCE</scope>
    <source>
        <tissue evidence="3">Spear leaf of Hainan Tall coconut</tissue>
    </source>
</reference>
<reference evidence="3" key="2">
    <citation type="submission" date="2019-07" db="EMBL/GenBank/DDBJ databases">
        <authorList>
            <person name="Yang Y."/>
            <person name="Bocs S."/>
            <person name="Baudouin L."/>
        </authorList>
    </citation>
    <scope>NUCLEOTIDE SEQUENCE</scope>
    <source>
        <tissue evidence="3">Spear leaf of Hainan Tall coconut</tissue>
    </source>
</reference>
<feature type="region of interest" description="Disordered" evidence="2">
    <location>
        <begin position="52"/>
        <end position="74"/>
    </location>
</feature>
<dbReference type="Gene3D" id="3.30.70.100">
    <property type="match status" value="1"/>
</dbReference>
<protein>
    <submittedName>
        <fullName evidence="3">Putative heavy metal-associated isoprenylated plant protein 39</fullName>
    </submittedName>
</protein>
<proteinExistence type="predicted"/>
<dbReference type="PANTHER" id="PTHR45811:SF49">
    <property type="entry name" value="OS04G0667600 PROTEIN"/>
    <property type="match status" value="1"/>
</dbReference>
<organism evidence="3 4">
    <name type="scientific">Cocos nucifera</name>
    <name type="common">Coconut palm</name>
    <dbReference type="NCBI Taxonomy" id="13894"/>
    <lineage>
        <taxon>Eukaryota</taxon>
        <taxon>Viridiplantae</taxon>
        <taxon>Streptophyta</taxon>
        <taxon>Embryophyta</taxon>
        <taxon>Tracheophyta</taxon>
        <taxon>Spermatophyta</taxon>
        <taxon>Magnoliopsida</taxon>
        <taxon>Liliopsida</taxon>
        <taxon>Arecaceae</taxon>
        <taxon>Arecoideae</taxon>
        <taxon>Cocoseae</taxon>
        <taxon>Attaleinae</taxon>
        <taxon>Cocos</taxon>
    </lineage>
</organism>
<evidence type="ECO:0000313" key="4">
    <source>
        <dbReference type="Proteomes" id="UP000797356"/>
    </source>
</evidence>
<sequence length="93" mass="10513">SILSTGIDSLNMDVKEKKLTVTKTVDPVAVACKLRKFWYAKIFSIGLTKEEEKKEELKKEENKPTNPYSKNTDVIVHHDVPAVEESPFGCAIY</sequence>
<dbReference type="Proteomes" id="UP000797356">
    <property type="component" value="Chromosome 8"/>
</dbReference>
<feature type="compositionally biased region" description="Basic and acidic residues" evidence="2">
    <location>
        <begin position="52"/>
        <end position="63"/>
    </location>
</feature>
<feature type="non-terminal residue" evidence="3">
    <location>
        <position position="1"/>
    </location>
</feature>
<dbReference type="InterPro" id="IPR051863">
    <property type="entry name" value="HIPP"/>
</dbReference>
<dbReference type="GO" id="GO:0046872">
    <property type="term" value="F:metal ion binding"/>
    <property type="evidence" value="ECO:0007669"/>
    <property type="project" value="UniProtKB-KW"/>
</dbReference>
<accession>A0A8K0IIA7</accession>
<keyword evidence="4" id="KW-1185">Reference proteome</keyword>
<dbReference type="EMBL" id="CM017879">
    <property type="protein sequence ID" value="KAG1359222.1"/>
    <property type="molecule type" value="Genomic_DNA"/>
</dbReference>
<evidence type="ECO:0000256" key="1">
    <source>
        <dbReference type="ARBA" id="ARBA00022723"/>
    </source>
</evidence>
<dbReference type="AlphaFoldDB" id="A0A8K0IIA7"/>
<evidence type="ECO:0000313" key="3">
    <source>
        <dbReference type="EMBL" id="KAG1359222.1"/>
    </source>
</evidence>